<dbReference type="EMBL" id="BAABHK010000004">
    <property type="protein sequence ID" value="GAA4625880.1"/>
    <property type="molecule type" value="Genomic_DNA"/>
</dbReference>
<protein>
    <recommendedName>
        <fullName evidence="5">HTH asnC-type domain-containing protein</fullName>
    </recommendedName>
</protein>
<dbReference type="PANTHER" id="PTHR30154:SF34">
    <property type="entry name" value="TRANSCRIPTIONAL REGULATOR AZLB"/>
    <property type="match status" value="1"/>
</dbReference>
<sequence>MLDDLDRCIIHALYIDGRAPFSRIATVLGVSTQTVARRYRRLRGEAGLRVVGLAETRQAGHTQWMVRLTTTPATAQTLAHSLARRPDTSWVKLVSGGTEIFTLIHAPHGVEVSRALLLRDIPRRAGITAVSAHCVLHTYLGGPTAWRGVTQALSDRQQWELSPAGDPGDAPAGPASHPRTTRPAPPTGADVDPGGVPAGSASGPQTARPVPSEPADGEPRDAQAHPRTARLAQTDGGPGDAPAGSASGPRTARPVPPAQADGDLGGASAHSRTARPVQADGGPGGASAHPRTARSAAPARADQELLAALRQDGRASYADLAGATGWSQATVARRIADLRARGTVFFDVEIDPAVLGATTQALLWMAVAPAHLDHVATTLAGHPELAVVAATTGPTNLLAQALCSDPTELHHYLTRRLGALDGIHTLETAPILHTVKAAGTLSPVGTRFGLSSAS</sequence>
<dbReference type="InterPro" id="IPR000485">
    <property type="entry name" value="AsnC-type_HTH_dom"/>
</dbReference>
<evidence type="ECO:0000256" key="3">
    <source>
        <dbReference type="ARBA" id="ARBA00023163"/>
    </source>
</evidence>
<keyword evidence="3" id="KW-0804">Transcription</keyword>
<evidence type="ECO:0000256" key="1">
    <source>
        <dbReference type="ARBA" id="ARBA00023015"/>
    </source>
</evidence>
<keyword evidence="7" id="KW-1185">Reference proteome</keyword>
<evidence type="ECO:0000259" key="5">
    <source>
        <dbReference type="PROSITE" id="PS50956"/>
    </source>
</evidence>
<dbReference type="InterPro" id="IPR011008">
    <property type="entry name" value="Dimeric_a/b-barrel"/>
</dbReference>
<gene>
    <name evidence="6" type="ORF">GCM10023196_031800</name>
</gene>
<feature type="compositionally biased region" description="Low complexity" evidence="4">
    <location>
        <begin position="286"/>
        <end position="300"/>
    </location>
</feature>
<dbReference type="InterPro" id="IPR019887">
    <property type="entry name" value="Tscrpt_reg_AsnC/Lrp_C"/>
</dbReference>
<keyword evidence="1" id="KW-0805">Transcription regulation</keyword>
<dbReference type="Pfam" id="PF01037">
    <property type="entry name" value="AsnC_trans_reg"/>
    <property type="match status" value="1"/>
</dbReference>
<accession>A0ABP8U9K1</accession>
<dbReference type="Pfam" id="PF13404">
    <property type="entry name" value="HTH_AsnC-type"/>
    <property type="match status" value="2"/>
</dbReference>
<dbReference type="SMART" id="SM00344">
    <property type="entry name" value="HTH_ASNC"/>
    <property type="match status" value="2"/>
</dbReference>
<evidence type="ECO:0000256" key="2">
    <source>
        <dbReference type="ARBA" id="ARBA00023125"/>
    </source>
</evidence>
<dbReference type="Gene3D" id="3.30.70.920">
    <property type="match status" value="1"/>
</dbReference>
<organism evidence="6 7">
    <name type="scientific">Actinoallomurus vinaceus</name>
    <dbReference type="NCBI Taxonomy" id="1080074"/>
    <lineage>
        <taxon>Bacteria</taxon>
        <taxon>Bacillati</taxon>
        <taxon>Actinomycetota</taxon>
        <taxon>Actinomycetes</taxon>
        <taxon>Streptosporangiales</taxon>
        <taxon>Thermomonosporaceae</taxon>
        <taxon>Actinoallomurus</taxon>
    </lineage>
</organism>
<dbReference type="InterPro" id="IPR036388">
    <property type="entry name" value="WH-like_DNA-bd_sf"/>
</dbReference>
<reference evidence="7" key="1">
    <citation type="journal article" date="2019" name="Int. J. Syst. Evol. Microbiol.">
        <title>The Global Catalogue of Microorganisms (GCM) 10K type strain sequencing project: providing services to taxonomists for standard genome sequencing and annotation.</title>
        <authorList>
            <consortium name="The Broad Institute Genomics Platform"/>
            <consortium name="The Broad Institute Genome Sequencing Center for Infectious Disease"/>
            <person name="Wu L."/>
            <person name="Ma J."/>
        </authorList>
    </citation>
    <scope>NUCLEOTIDE SEQUENCE [LARGE SCALE GENOMIC DNA]</scope>
    <source>
        <strain evidence="7">JCM 17939</strain>
    </source>
</reference>
<dbReference type="RefSeq" id="WP_345431572.1">
    <property type="nucleotide sequence ID" value="NZ_BAABHK010000004.1"/>
</dbReference>
<dbReference type="PANTHER" id="PTHR30154">
    <property type="entry name" value="LEUCINE-RESPONSIVE REGULATORY PROTEIN"/>
    <property type="match status" value="1"/>
</dbReference>
<keyword evidence="2" id="KW-0238">DNA-binding</keyword>
<dbReference type="Gene3D" id="1.10.10.10">
    <property type="entry name" value="Winged helix-like DNA-binding domain superfamily/Winged helix DNA-binding domain"/>
    <property type="match status" value="2"/>
</dbReference>
<dbReference type="PROSITE" id="PS50956">
    <property type="entry name" value="HTH_ASNC_2"/>
    <property type="match status" value="1"/>
</dbReference>
<evidence type="ECO:0000313" key="7">
    <source>
        <dbReference type="Proteomes" id="UP001501442"/>
    </source>
</evidence>
<dbReference type="SUPFAM" id="SSF46785">
    <property type="entry name" value="Winged helix' DNA-binding domain"/>
    <property type="match status" value="2"/>
</dbReference>
<feature type="compositionally biased region" description="Low complexity" evidence="4">
    <location>
        <begin position="240"/>
        <end position="249"/>
    </location>
</feature>
<evidence type="ECO:0000313" key="6">
    <source>
        <dbReference type="EMBL" id="GAA4625880.1"/>
    </source>
</evidence>
<dbReference type="InterPro" id="IPR019888">
    <property type="entry name" value="Tscrpt_reg_AsnC-like"/>
</dbReference>
<dbReference type="SUPFAM" id="SSF54909">
    <property type="entry name" value="Dimeric alpha+beta barrel"/>
    <property type="match status" value="1"/>
</dbReference>
<feature type="domain" description="HTH asnC-type" evidence="5">
    <location>
        <begin position="302"/>
        <end position="358"/>
    </location>
</feature>
<feature type="compositionally biased region" description="Low complexity" evidence="4">
    <location>
        <begin position="163"/>
        <end position="204"/>
    </location>
</feature>
<comment type="caution">
    <text evidence="6">The sequence shown here is derived from an EMBL/GenBank/DDBJ whole genome shotgun (WGS) entry which is preliminary data.</text>
</comment>
<evidence type="ECO:0000256" key="4">
    <source>
        <dbReference type="SAM" id="MobiDB-lite"/>
    </source>
</evidence>
<proteinExistence type="predicted"/>
<dbReference type="PRINTS" id="PR00033">
    <property type="entry name" value="HTHASNC"/>
</dbReference>
<dbReference type="Proteomes" id="UP001501442">
    <property type="component" value="Unassembled WGS sequence"/>
</dbReference>
<dbReference type="InterPro" id="IPR036390">
    <property type="entry name" value="WH_DNA-bd_sf"/>
</dbReference>
<feature type="region of interest" description="Disordered" evidence="4">
    <location>
        <begin position="156"/>
        <end position="300"/>
    </location>
</feature>
<name>A0ABP8U9K1_9ACTN</name>